<dbReference type="PANTHER" id="PTHR13620">
    <property type="entry name" value="3-5 EXONUCLEASE"/>
    <property type="match status" value="1"/>
</dbReference>
<keyword evidence="4" id="KW-1185">Reference proteome</keyword>
<dbReference type="EMBL" id="JAKOGI010000889">
    <property type="protein sequence ID" value="KAJ8429486.1"/>
    <property type="molecule type" value="Genomic_DNA"/>
</dbReference>
<protein>
    <submittedName>
        <fullName evidence="3">Uncharacterized protein</fullName>
    </submittedName>
</protein>
<dbReference type="InterPro" id="IPR036397">
    <property type="entry name" value="RNaseH_sf"/>
</dbReference>
<dbReference type="GO" id="GO:0005737">
    <property type="term" value="C:cytoplasm"/>
    <property type="evidence" value="ECO:0007669"/>
    <property type="project" value="TreeGrafter"/>
</dbReference>
<dbReference type="GO" id="GO:0005634">
    <property type="term" value="C:nucleus"/>
    <property type="evidence" value="ECO:0007669"/>
    <property type="project" value="TreeGrafter"/>
</dbReference>
<proteinExistence type="predicted"/>
<comment type="caution">
    <text evidence="3">The sequence shown here is derived from an EMBL/GenBank/DDBJ whole genome shotgun (WGS) entry which is preliminary data.</text>
</comment>
<dbReference type="GO" id="GO:0003676">
    <property type="term" value="F:nucleic acid binding"/>
    <property type="evidence" value="ECO:0007669"/>
    <property type="project" value="InterPro"/>
</dbReference>
<dbReference type="Proteomes" id="UP001153076">
    <property type="component" value="Unassembled WGS sequence"/>
</dbReference>
<dbReference type="GO" id="GO:0008408">
    <property type="term" value="F:3'-5' exonuclease activity"/>
    <property type="evidence" value="ECO:0007669"/>
    <property type="project" value="TreeGrafter"/>
</dbReference>
<gene>
    <name evidence="3" type="ORF">Cgig2_020542</name>
</gene>
<accession>A0A9Q1JR71</accession>
<sequence length="1372" mass="151913">MKSYGLFELACELRITEWFTMSSSAAAAALSEWNAAMISRQQIEEAAWSCYLYFRIGDFTMKEREVTTTVIATEPELDRCLKQMLSTTTAVMPYSKRKKKFETIYNGGPKVADRVALLTLRRGRTCLIIQLHLMSSPPFSLSAFLQRPEISIVGVGIKHSLEALETEYGIRCTNATDLAQLAASVKKNDQFRAFGLFDLYYEVCNLHRFEHFDETMVSDSYDVALGDWGVTALSKSQIQVATWTSFMCFYIGNCLLDGYLPSETDYIPYVSLSKFLQISDLTLLGAGMRHSLNASERDYGITYGNITDMETMSKTYKFSIGNRQEKTTAVSTASELDRCLKDLLSTIPQKSSTKRVVGLHIVKSFEDVGNKVSERVALLTLYHGTTSLIIQLHLMSSAPCSLSAFLQLPEISFVGVGIRHSLEALDRDYGVKCRNAVDLGELAATVRENGMLRSYGLLDLVEKLCVLDVQGMRNSFGCEALSSWDAQMLTLAQPLGHASSASILGITCLVGSSPPCLRLQAAIADTRLRPCSTKAYQGKVGKIDKGAEEKTSGGAGVVMFGGVQIKTETMSQTYNFRINGREVKTTVISTAPELDLCLKDLLSAITLNSDLKKVVGLGIEKSFRVINSVEGFKVKERVAVLKLCHGTTCLIIQLHLISSPPCSLPRFLQLPELSFVGAGIRHYLQALETDHGIKCRNAVDLGQLAATIRKNDILRNYGLLDLAEKVSLLYSDHDTGLVDSFRNGALSDWGVTTLSKQQIEAATWTCFLCFCIGNQLFEANIKHHKFTIYRREVTTTVIATEPELDQCLKDILSTFTPKLSTTKRCETIFNRGPKVCDRVAILKLCHSTTCLIIQFHHISSPPFSLWGFLQHAELSFMGSGIKHSLEAWETEYGITCRNALDLVQLAATVKKNGIFKAFGLFYLACDFCEYCCFNDHVEKMMKTMSIAHKISIDGTEVKTTVISNASELDGCLKDLLSAITQKPSNIKSVVGLGIETSFGALHNEAGSKVTERVAILKLCHYTTCLIIQLHPLSSPSCSLLGFFQRPELCFVGVGIRDSLKALEKEYSIKCRNVVDLGQLAATTEKNDVLRLYGLLDLADRICHFDHHDKQMVNSFNDGALSDWGVTKLSKQQIEAATWTCFLCFCIGNQLFDRREVTTTVIATVAELDRCLKDLLSIITTKHSVSKGVVGLGIEKRFETIYTKYCTGSKVGDRVAILNLCHGTTCLIIQLPLLSSLPFSLSAFLQRPELSIVGVGIKHSLEALETEYGISCRNTVDLAQLAASVKKNDQFRAFGLFDLAYDVCQFCRSRDHDEKMVSDFHDVALSNWGNDLLDGSLPLTSSYQDYEYGSYSTSVEINQDDGGDKAEIISARM</sequence>
<dbReference type="Gene3D" id="3.30.420.10">
    <property type="entry name" value="Ribonuclease H-like superfamily/Ribonuclease H"/>
    <property type="match status" value="6"/>
</dbReference>
<evidence type="ECO:0000256" key="1">
    <source>
        <dbReference type="ARBA" id="ARBA00022722"/>
    </source>
</evidence>
<evidence type="ECO:0000256" key="2">
    <source>
        <dbReference type="ARBA" id="ARBA00022801"/>
    </source>
</evidence>
<dbReference type="OrthoDB" id="446462at2759"/>
<dbReference type="SUPFAM" id="SSF53098">
    <property type="entry name" value="Ribonuclease H-like"/>
    <property type="match status" value="6"/>
</dbReference>
<evidence type="ECO:0000313" key="3">
    <source>
        <dbReference type="EMBL" id="KAJ8429486.1"/>
    </source>
</evidence>
<dbReference type="InterPro" id="IPR012337">
    <property type="entry name" value="RNaseH-like_sf"/>
</dbReference>
<keyword evidence="1" id="KW-0540">Nuclease</keyword>
<evidence type="ECO:0000313" key="4">
    <source>
        <dbReference type="Proteomes" id="UP001153076"/>
    </source>
</evidence>
<dbReference type="PANTHER" id="PTHR13620:SF105">
    <property type="entry name" value="OS01G0737700 PROTEIN"/>
    <property type="match status" value="1"/>
</dbReference>
<dbReference type="InterPro" id="IPR051132">
    <property type="entry name" value="3-5_Exonuclease_domain"/>
</dbReference>
<organism evidence="3 4">
    <name type="scientific">Carnegiea gigantea</name>
    <dbReference type="NCBI Taxonomy" id="171969"/>
    <lineage>
        <taxon>Eukaryota</taxon>
        <taxon>Viridiplantae</taxon>
        <taxon>Streptophyta</taxon>
        <taxon>Embryophyta</taxon>
        <taxon>Tracheophyta</taxon>
        <taxon>Spermatophyta</taxon>
        <taxon>Magnoliopsida</taxon>
        <taxon>eudicotyledons</taxon>
        <taxon>Gunneridae</taxon>
        <taxon>Pentapetalae</taxon>
        <taxon>Caryophyllales</taxon>
        <taxon>Cactineae</taxon>
        <taxon>Cactaceae</taxon>
        <taxon>Cactoideae</taxon>
        <taxon>Echinocereeae</taxon>
        <taxon>Carnegiea</taxon>
    </lineage>
</organism>
<reference evidence="3" key="1">
    <citation type="submission" date="2022-04" db="EMBL/GenBank/DDBJ databases">
        <title>Carnegiea gigantea Genome sequencing and assembly v2.</title>
        <authorList>
            <person name="Copetti D."/>
            <person name="Sanderson M.J."/>
            <person name="Burquez A."/>
            <person name="Wojciechowski M.F."/>
        </authorList>
    </citation>
    <scope>NUCLEOTIDE SEQUENCE</scope>
    <source>
        <strain evidence="3">SGP5-SGP5p</strain>
        <tissue evidence="3">Aerial part</tissue>
    </source>
</reference>
<name>A0A9Q1JR71_9CARY</name>
<keyword evidence="2" id="KW-0378">Hydrolase</keyword>